<evidence type="ECO:0000256" key="1">
    <source>
        <dbReference type="ARBA" id="ARBA00023002"/>
    </source>
</evidence>
<dbReference type="Gene3D" id="3.20.20.100">
    <property type="entry name" value="NADP-dependent oxidoreductase domain"/>
    <property type="match status" value="1"/>
</dbReference>
<gene>
    <name evidence="3" type="ORF">ACFQWB_11875</name>
</gene>
<dbReference type="EMBL" id="JBHTGQ010000026">
    <property type="protein sequence ID" value="MFC7750617.1"/>
    <property type="molecule type" value="Genomic_DNA"/>
</dbReference>
<dbReference type="PANTHER" id="PTHR43364:SF4">
    <property type="entry name" value="NAD(P)-LINKED OXIDOREDUCTASE SUPERFAMILY PROTEIN"/>
    <property type="match status" value="1"/>
</dbReference>
<evidence type="ECO:0000259" key="2">
    <source>
        <dbReference type="Pfam" id="PF00248"/>
    </source>
</evidence>
<evidence type="ECO:0000313" key="4">
    <source>
        <dbReference type="Proteomes" id="UP001596528"/>
    </source>
</evidence>
<dbReference type="InterPro" id="IPR050523">
    <property type="entry name" value="AKR_Detox_Biosynth"/>
</dbReference>
<organism evidence="3 4">
    <name type="scientific">Paenibacillus thermoaerophilus</name>
    <dbReference type="NCBI Taxonomy" id="1215385"/>
    <lineage>
        <taxon>Bacteria</taxon>
        <taxon>Bacillati</taxon>
        <taxon>Bacillota</taxon>
        <taxon>Bacilli</taxon>
        <taxon>Bacillales</taxon>
        <taxon>Paenibacillaceae</taxon>
        <taxon>Paenibacillus</taxon>
    </lineage>
</organism>
<feature type="domain" description="NADP-dependent oxidoreductase" evidence="2">
    <location>
        <begin position="29"/>
        <end position="307"/>
    </location>
</feature>
<evidence type="ECO:0000313" key="3">
    <source>
        <dbReference type="EMBL" id="MFC7750617.1"/>
    </source>
</evidence>
<dbReference type="RefSeq" id="WP_138788728.1">
    <property type="nucleotide sequence ID" value="NZ_JBHTGQ010000026.1"/>
</dbReference>
<keyword evidence="4" id="KW-1185">Reference proteome</keyword>
<dbReference type="CDD" id="cd19082">
    <property type="entry name" value="AKR_AKR10A1_2"/>
    <property type="match status" value="1"/>
</dbReference>
<comment type="caution">
    <text evidence="3">The sequence shown here is derived from an EMBL/GenBank/DDBJ whole genome shotgun (WGS) entry which is preliminary data.</text>
</comment>
<accession>A0ABW2V7M1</accession>
<dbReference type="PANTHER" id="PTHR43364">
    <property type="entry name" value="NADH-SPECIFIC METHYLGLYOXAL REDUCTASE-RELATED"/>
    <property type="match status" value="1"/>
</dbReference>
<proteinExistence type="predicted"/>
<dbReference type="Proteomes" id="UP001596528">
    <property type="component" value="Unassembled WGS sequence"/>
</dbReference>
<reference evidence="4" key="1">
    <citation type="journal article" date="2019" name="Int. J. Syst. Evol. Microbiol.">
        <title>The Global Catalogue of Microorganisms (GCM) 10K type strain sequencing project: providing services to taxonomists for standard genome sequencing and annotation.</title>
        <authorList>
            <consortium name="The Broad Institute Genomics Platform"/>
            <consortium name="The Broad Institute Genome Sequencing Center for Infectious Disease"/>
            <person name="Wu L."/>
            <person name="Ma J."/>
        </authorList>
    </citation>
    <scope>NUCLEOTIDE SEQUENCE [LARGE SCALE GENOMIC DNA]</scope>
    <source>
        <strain evidence="4">JCM 18657</strain>
    </source>
</reference>
<dbReference type="SUPFAM" id="SSF51430">
    <property type="entry name" value="NAD(P)-linked oxidoreductase"/>
    <property type="match status" value="1"/>
</dbReference>
<dbReference type="Pfam" id="PF00248">
    <property type="entry name" value="Aldo_ket_red"/>
    <property type="match status" value="1"/>
</dbReference>
<dbReference type="InterPro" id="IPR023210">
    <property type="entry name" value="NADP_OxRdtase_dom"/>
</dbReference>
<keyword evidence="1" id="KW-0560">Oxidoreductase</keyword>
<protein>
    <submittedName>
        <fullName evidence="3">Aldo/keto reductase</fullName>
    </submittedName>
</protein>
<sequence>MDTINVRGWTQPVSRLMMGSDFFRLDNYGEVAALLDEFAAHGGNCIDTAHIYCGGQSEQVIGRYLEECGARDRWVILTKGAHHGPDGEPRVTREHISRELETSLERLRTDHVALYALHRDDPATPVGAILEWLNEHVEAGRIGAFGGSNWTWRRLAEANEYAERHGLAGFSFSSPNLSLAKANEPFWRGCVSADAETLAWHERTGLPLFSWSSQARGFFTGRYTPEVRDNADLVRVFYSDANWERMRRARLLADEFGVPVVQIALAYVLNQPFPTCALVAPRNSEELASSVAGSRIRLTPGQVRWLDLAAETPDLPSAPAI</sequence>
<dbReference type="InterPro" id="IPR036812">
    <property type="entry name" value="NAD(P)_OxRdtase_dom_sf"/>
</dbReference>
<name>A0ABW2V7M1_9BACL</name>